<reference evidence="12 13" key="2">
    <citation type="submission" date="2018-06" db="EMBL/GenBank/DDBJ databases">
        <title>Metagenomic assembly of (sub)arctic Cyanobacteria and their associated microbiome from non-axenic cultures.</title>
        <authorList>
            <person name="Baurain D."/>
        </authorList>
    </citation>
    <scope>NUCLEOTIDE SEQUENCE [LARGE SCALE GENOMIC DNA]</scope>
    <source>
        <strain evidence="12">ULC066bin1</strain>
    </source>
</reference>
<name>A0A2W4WID9_9CYAN</name>
<dbReference type="Pfam" id="PF05419">
    <property type="entry name" value="GUN4"/>
    <property type="match status" value="1"/>
</dbReference>
<dbReference type="EMBL" id="QBML01000010">
    <property type="protein sequence ID" value="PZO41669.1"/>
    <property type="molecule type" value="Genomic_DNA"/>
</dbReference>
<dbReference type="PANTHER" id="PTHR24363:SF0">
    <property type="entry name" value="SERINE_THREONINE KINASE LIKE DOMAIN CONTAINING 1"/>
    <property type="match status" value="1"/>
</dbReference>
<keyword evidence="6" id="KW-0067">ATP-binding</keyword>
<dbReference type="GO" id="GO:0005524">
    <property type="term" value="F:ATP binding"/>
    <property type="evidence" value="ECO:0007669"/>
    <property type="project" value="UniProtKB-KW"/>
</dbReference>
<evidence type="ECO:0000313" key="12">
    <source>
        <dbReference type="EMBL" id="PZO41669.1"/>
    </source>
</evidence>
<dbReference type="Proteomes" id="UP000249467">
    <property type="component" value="Unassembled WGS sequence"/>
</dbReference>
<keyword evidence="4" id="KW-0547">Nucleotide-binding</keyword>
<dbReference type="InterPro" id="IPR011009">
    <property type="entry name" value="Kinase-like_dom_sf"/>
</dbReference>
<evidence type="ECO:0000313" key="13">
    <source>
        <dbReference type="Proteomes" id="UP000249467"/>
    </source>
</evidence>
<keyword evidence="10" id="KW-0812">Transmembrane</keyword>
<dbReference type="InterPro" id="IPR037215">
    <property type="entry name" value="GUN4-like_sf"/>
</dbReference>
<feature type="compositionally biased region" description="Low complexity" evidence="9">
    <location>
        <begin position="325"/>
        <end position="343"/>
    </location>
</feature>
<keyword evidence="2" id="KW-0723">Serine/threonine-protein kinase</keyword>
<evidence type="ECO:0000256" key="4">
    <source>
        <dbReference type="ARBA" id="ARBA00022741"/>
    </source>
</evidence>
<dbReference type="PANTHER" id="PTHR24363">
    <property type="entry name" value="SERINE/THREONINE PROTEIN KINASE"/>
    <property type="match status" value="1"/>
</dbReference>
<evidence type="ECO:0000256" key="8">
    <source>
        <dbReference type="ARBA" id="ARBA00048679"/>
    </source>
</evidence>
<dbReference type="SMART" id="SM00220">
    <property type="entry name" value="S_TKc"/>
    <property type="match status" value="1"/>
</dbReference>
<dbReference type="Pfam" id="PF00069">
    <property type="entry name" value="Pkinase"/>
    <property type="match status" value="1"/>
</dbReference>
<evidence type="ECO:0000256" key="9">
    <source>
        <dbReference type="SAM" id="MobiDB-lite"/>
    </source>
</evidence>
<comment type="caution">
    <text evidence="12">The sequence shown here is derived from an EMBL/GenBank/DDBJ whole genome shotgun (WGS) entry which is preliminary data.</text>
</comment>
<dbReference type="Gene3D" id="1.10.510.10">
    <property type="entry name" value="Transferase(Phosphotransferase) domain 1"/>
    <property type="match status" value="1"/>
</dbReference>
<comment type="catalytic activity">
    <reaction evidence="8">
        <text>L-seryl-[protein] + ATP = O-phospho-L-seryl-[protein] + ADP + H(+)</text>
        <dbReference type="Rhea" id="RHEA:17989"/>
        <dbReference type="Rhea" id="RHEA-COMP:9863"/>
        <dbReference type="Rhea" id="RHEA-COMP:11604"/>
        <dbReference type="ChEBI" id="CHEBI:15378"/>
        <dbReference type="ChEBI" id="CHEBI:29999"/>
        <dbReference type="ChEBI" id="CHEBI:30616"/>
        <dbReference type="ChEBI" id="CHEBI:83421"/>
        <dbReference type="ChEBI" id="CHEBI:456216"/>
        <dbReference type="EC" id="2.7.11.1"/>
    </reaction>
</comment>
<accession>A0A2W4WID9</accession>
<keyword evidence="10" id="KW-1133">Transmembrane helix</keyword>
<gene>
    <name evidence="12" type="ORF">DCF19_08895</name>
</gene>
<protein>
    <recommendedName>
        <fullName evidence="1">non-specific serine/threonine protein kinase</fullName>
        <ecNumber evidence="1">2.7.11.1</ecNumber>
    </recommendedName>
</protein>
<feature type="region of interest" description="Disordered" evidence="9">
    <location>
        <begin position="325"/>
        <end position="357"/>
    </location>
</feature>
<evidence type="ECO:0000256" key="3">
    <source>
        <dbReference type="ARBA" id="ARBA00022679"/>
    </source>
</evidence>
<dbReference type="SUPFAM" id="SSF56112">
    <property type="entry name" value="Protein kinase-like (PK-like)"/>
    <property type="match status" value="1"/>
</dbReference>
<dbReference type="PROSITE" id="PS50011">
    <property type="entry name" value="PROTEIN_KINASE_DOM"/>
    <property type="match status" value="1"/>
</dbReference>
<dbReference type="Gene3D" id="3.30.200.20">
    <property type="entry name" value="Phosphorylase Kinase, domain 1"/>
    <property type="match status" value="1"/>
</dbReference>
<feature type="transmembrane region" description="Helical" evidence="10">
    <location>
        <begin position="295"/>
        <end position="318"/>
    </location>
</feature>
<dbReference type="CDD" id="cd14014">
    <property type="entry name" value="STKc_PknB_like"/>
    <property type="match status" value="1"/>
</dbReference>
<dbReference type="InterPro" id="IPR008629">
    <property type="entry name" value="GUN4-like"/>
</dbReference>
<dbReference type="EC" id="2.7.11.1" evidence="1"/>
<keyword evidence="5" id="KW-0418">Kinase</keyword>
<evidence type="ECO:0000256" key="7">
    <source>
        <dbReference type="ARBA" id="ARBA00047899"/>
    </source>
</evidence>
<organism evidence="12 13">
    <name type="scientific">Pseudanabaena frigida</name>
    <dbReference type="NCBI Taxonomy" id="945775"/>
    <lineage>
        <taxon>Bacteria</taxon>
        <taxon>Bacillati</taxon>
        <taxon>Cyanobacteriota</taxon>
        <taxon>Cyanophyceae</taxon>
        <taxon>Pseudanabaenales</taxon>
        <taxon>Pseudanabaenaceae</taxon>
        <taxon>Pseudanabaena</taxon>
    </lineage>
</organism>
<reference evidence="12 13" key="1">
    <citation type="submission" date="2018-04" db="EMBL/GenBank/DDBJ databases">
        <authorList>
            <person name="Go L.Y."/>
            <person name="Mitchell J.A."/>
        </authorList>
    </citation>
    <scope>NUCLEOTIDE SEQUENCE [LARGE SCALE GENOMIC DNA]</scope>
    <source>
        <strain evidence="12">ULC066bin1</strain>
    </source>
</reference>
<comment type="catalytic activity">
    <reaction evidence="7">
        <text>L-threonyl-[protein] + ATP = O-phospho-L-threonyl-[protein] + ADP + H(+)</text>
        <dbReference type="Rhea" id="RHEA:46608"/>
        <dbReference type="Rhea" id="RHEA-COMP:11060"/>
        <dbReference type="Rhea" id="RHEA-COMP:11605"/>
        <dbReference type="ChEBI" id="CHEBI:15378"/>
        <dbReference type="ChEBI" id="CHEBI:30013"/>
        <dbReference type="ChEBI" id="CHEBI:30616"/>
        <dbReference type="ChEBI" id="CHEBI:61977"/>
        <dbReference type="ChEBI" id="CHEBI:456216"/>
        <dbReference type="EC" id="2.7.11.1"/>
    </reaction>
</comment>
<feature type="compositionally biased region" description="Polar residues" evidence="9">
    <location>
        <begin position="344"/>
        <end position="357"/>
    </location>
</feature>
<proteinExistence type="predicted"/>
<feature type="domain" description="Protein kinase" evidence="11">
    <location>
        <begin position="10"/>
        <end position="274"/>
    </location>
</feature>
<keyword evidence="3" id="KW-0808">Transferase</keyword>
<dbReference type="Gene3D" id="1.25.40.620">
    <property type="match status" value="1"/>
</dbReference>
<evidence type="ECO:0000256" key="5">
    <source>
        <dbReference type="ARBA" id="ARBA00022777"/>
    </source>
</evidence>
<dbReference type="Gene3D" id="1.10.10.1770">
    <property type="entry name" value="Gun4-like"/>
    <property type="match status" value="1"/>
</dbReference>
<evidence type="ECO:0000259" key="11">
    <source>
        <dbReference type="PROSITE" id="PS50011"/>
    </source>
</evidence>
<dbReference type="GO" id="GO:0004674">
    <property type="term" value="F:protein serine/threonine kinase activity"/>
    <property type="evidence" value="ECO:0007669"/>
    <property type="project" value="UniProtKB-KW"/>
</dbReference>
<dbReference type="AlphaFoldDB" id="A0A2W4WID9"/>
<dbReference type="SUPFAM" id="SSF140869">
    <property type="entry name" value="GUN4-like"/>
    <property type="match status" value="1"/>
</dbReference>
<keyword evidence="10" id="KW-0472">Membrane</keyword>
<dbReference type="InterPro" id="IPR000719">
    <property type="entry name" value="Prot_kinase_dom"/>
</dbReference>
<sequence length="514" mass="58571">MLGKLLDRRYRIIKELAEGGFSQTYLAEDTRLPKNPQCVVKHLNPTIDDPVFTQKALELFKAEAETLQELGRHDLIPQLYAYFQENKEFYLVQEYIAGHPLSTEMPPGSQMAEARVAHMIKEVLEILRFVHTYSVIHRDIKPSNLIRRHSDGKLVLIDFGTVKQVQMEVASAHYKAKVTLPIGTPGYMSYEQERGQSVACSDIYSLGMVALQALTGKHPSQFPRDRDNEIIWRRYVKVGREFAAVLDRMTRCNPRDRYQTVDEVLKDIAKLPKLSTDSPRITDDRIDNRQSKPALWLLPAAILLLILASGIYLFSIGWNPFKETVPNSTPTSSSTEPTALPTPIVSSSPQPEFTSVPENKTSYDRLIVYLKEKNWKDADNETYLLLLKAAGKQSFNDGSFHPDEFNRITCADLVLIDQLWTQASNGKQGLTAQKKIYEDSGKDIRKTYESTGWFSSSGELAIETAYNRQTSRWDYIEGRQPNFKSPPIGHLPFLLRDPLSKNLERMTTLYRCSS</sequence>
<evidence type="ECO:0000256" key="6">
    <source>
        <dbReference type="ARBA" id="ARBA00022840"/>
    </source>
</evidence>
<evidence type="ECO:0000256" key="1">
    <source>
        <dbReference type="ARBA" id="ARBA00012513"/>
    </source>
</evidence>
<evidence type="ECO:0000256" key="10">
    <source>
        <dbReference type="SAM" id="Phobius"/>
    </source>
</evidence>
<evidence type="ECO:0000256" key="2">
    <source>
        <dbReference type="ARBA" id="ARBA00022527"/>
    </source>
</evidence>